<dbReference type="GO" id="GO:0071949">
    <property type="term" value="F:FAD binding"/>
    <property type="evidence" value="ECO:0007669"/>
    <property type="project" value="InterPro"/>
</dbReference>
<dbReference type="Gene3D" id="3.50.50.60">
    <property type="entry name" value="FAD/NAD(P)-binding domain"/>
    <property type="match status" value="1"/>
</dbReference>
<dbReference type="SUPFAM" id="SSF51905">
    <property type="entry name" value="FAD/NAD(P)-binding domain"/>
    <property type="match status" value="1"/>
</dbReference>
<dbReference type="AlphaFoldDB" id="A0A6J4Q7H5"/>
<keyword evidence="4" id="KW-0274">FAD</keyword>
<feature type="domain" description="FAD-binding" evidence="5">
    <location>
        <begin position="7"/>
        <end position="351"/>
    </location>
</feature>
<sequence>MNPTKTVDVLIVGAGPTGLTLAYQLRRLGVSFRIIDKNPAPSTTSKAIGLQYRVSEVLTWMGLFDRFLARGVMGTGVNFYASGEQILRLKLDRLHGMSGSGAFEPKGLVVPQSVTEALLIEALGERGVEVERGVTFVEFTQDHEHVVSRVRHADGGEERVESRYLVSCEGPRSLVRKQAGLSFEGKTYPVSYFMADVELDWAVSRGDVHVWIHEDGMFSAIPMPGERRWRLFVESGKDVEEGATEVTLDLVRRLMDERTGDRVTRASNPTWLSEFRISCRMVDRFSNGRVFLAGDAAHIHSPTGGQGITTGVGDAYNLAWKLGMVLRGAASDSLLDTYTEERLPVVRGVLKTTDQTAGIFLAHSRVRRLLRDRIVLPLLRSRTMQKRLTRRMSQLDQNYRGASLSVHQETGLLKRARVRAGDRTPDVVFRDARTGADTSLFALLGRSRLIALFGSDEDSTDTRVQSARIERLPETSRQLGVESSLVLPGSAQQPGDGLIDVSGDFHRLYGARGEFLYLIRPDGYVGLFQSPIDERALQAYMAKLFRTDAVDSAFSAQEARVPVNAGQ</sequence>
<evidence type="ECO:0000256" key="2">
    <source>
        <dbReference type="ARBA" id="ARBA00007801"/>
    </source>
</evidence>
<dbReference type="Gene3D" id="3.40.30.120">
    <property type="match status" value="1"/>
</dbReference>
<evidence type="ECO:0000256" key="3">
    <source>
        <dbReference type="ARBA" id="ARBA00022630"/>
    </source>
</evidence>
<dbReference type="PRINTS" id="PR00420">
    <property type="entry name" value="RNGMNOXGNASE"/>
</dbReference>
<dbReference type="Pfam" id="PF01494">
    <property type="entry name" value="FAD_binding_3"/>
    <property type="match status" value="1"/>
</dbReference>
<keyword evidence="3" id="KW-0285">Flavoprotein</keyword>
<organism evidence="6">
    <name type="scientific">uncultured Rubrobacteraceae bacterium</name>
    <dbReference type="NCBI Taxonomy" id="349277"/>
    <lineage>
        <taxon>Bacteria</taxon>
        <taxon>Bacillati</taxon>
        <taxon>Actinomycetota</taxon>
        <taxon>Rubrobacteria</taxon>
        <taxon>Rubrobacterales</taxon>
        <taxon>Rubrobacteraceae</taxon>
        <taxon>environmental samples</taxon>
    </lineage>
</organism>
<comment type="cofactor">
    <cofactor evidence="1">
        <name>FAD</name>
        <dbReference type="ChEBI" id="CHEBI:57692"/>
    </cofactor>
</comment>
<name>A0A6J4Q7H5_9ACTN</name>
<proteinExistence type="inferred from homology"/>
<dbReference type="InterPro" id="IPR036188">
    <property type="entry name" value="FAD/NAD-bd_sf"/>
</dbReference>
<protein>
    <recommendedName>
        <fullName evidence="5">FAD-binding domain-containing protein</fullName>
    </recommendedName>
</protein>
<dbReference type="PANTHER" id="PTHR43004">
    <property type="entry name" value="TRK SYSTEM POTASSIUM UPTAKE PROTEIN"/>
    <property type="match status" value="1"/>
</dbReference>
<evidence type="ECO:0000256" key="1">
    <source>
        <dbReference type="ARBA" id="ARBA00001974"/>
    </source>
</evidence>
<comment type="similarity">
    <text evidence="2">Belongs to the PheA/TfdB FAD monooxygenase family.</text>
</comment>
<dbReference type="InterPro" id="IPR036249">
    <property type="entry name" value="Thioredoxin-like_sf"/>
</dbReference>
<dbReference type="SUPFAM" id="SSF52833">
    <property type="entry name" value="Thioredoxin-like"/>
    <property type="match status" value="1"/>
</dbReference>
<accession>A0A6J4Q7H5</accession>
<gene>
    <name evidence="6" type="ORF">AVDCRST_MAG37-1031</name>
</gene>
<evidence type="ECO:0000313" key="6">
    <source>
        <dbReference type="EMBL" id="CAA9436937.1"/>
    </source>
</evidence>
<dbReference type="Gene3D" id="3.30.70.2450">
    <property type="match status" value="1"/>
</dbReference>
<dbReference type="InterPro" id="IPR050641">
    <property type="entry name" value="RIFMO-like"/>
</dbReference>
<evidence type="ECO:0000256" key="4">
    <source>
        <dbReference type="ARBA" id="ARBA00022827"/>
    </source>
</evidence>
<dbReference type="EMBL" id="CADCVD010000042">
    <property type="protein sequence ID" value="CAA9436937.1"/>
    <property type="molecule type" value="Genomic_DNA"/>
</dbReference>
<reference evidence="6" key="1">
    <citation type="submission" date="2020-02" db="EMBL/GenBank/DDBJ databases">
        <authorList>
            <person name="Meier V. D."/>
        </authorList>
    </citation>
    <scope>NUCLEOTIDE SEQUENCE</scope>
    <source>
        <strain evidence="6">AVDCRST_MAG37</strain>
    </source>
</reference>
<evidence type="ECO:0000259" key="5">
    <source>
        <dbReference type="Pfam" id="PF01494"/>
    </source>
</evidence>
<dbReference type="GO" id="GO:0016709">
    <property type="term" value="F:oxidoreductase activity, acting on paired donors, with incorporation or reduction of molecular oxygen, NAD(P)H as one donor, and incorporation of one atom of oxygen"/>
    <property type="evidence" value="ECO:0007669"/>
    <property type="project" value="UniProtKB-ARBA"/>
</dbReference>
<dbReference type="InterPro" id="IPR002938">
    <property type="entry name" value="FAD-bd"/>
</dbReference>
<dbReference type="PANTHER" id="PTHR43004:SF19">
    <property type="entry name" value="BINDING MONOOXYGENASE, PUTATIVE (JCVI)-RELATED"/>
    <property type="match status" value="1"/>
</dbReference>